<dbReference type="Proteomes" id="UP001385951">
    <property type="component" value="Unassembled WGS sequence"/>
</dbReference>
<reference evidence="1 2" key="1">
    <citation type="submission" date="2022-09" db="EMBL/GenBank/DDBJ databases">
        <authorList>
            <person name="Palmer J.M."/>
        </authorList>
    </citation>
    <scope>NUCLEOTIDE SEQUENCE [LARGE SCALE GENOMIC DNA]</scope>
    <source>
        <strain evidence="1 2">DSM 7382</strain>
    </source>
</reference>
<name>A0AAW0FWD1_9APHY</name>
<organism evidence="1 2">
    <name type="scientific">Cerrena zonata</name>
    <dbReference type="NCBI Taxonomy" id="2478898"/>
    <lineage>
        <taxon>Eukaryota</taxon>
        <taxon>Fungi</taxon>
        <taxon>Dikarya</taxon>
        <taxon>Basidiomycota</taxon>
        <taxon>Agaricomycotina</taxon>
        <taxon>Agaricomycetes</taxon>
        <taxon>Polyporales</taxon>
        <taxon>Cerrenaceae</taxon>
        <taxon>Cerrena</taxon>
    </lineage>
</organism>
<protein>
    <submittedName>
        <fullName evidence="1">Uncharacterized protein</fullName>
    </submittedName>
</protein>
<proteinExistence type="predicted"/>
<comment type="caution">
    <text evidence="1">The sequence shown here is derived from an EMBL/GenBank/DDBJ whole genome shotgun (WGS) entry which is preliminary data.</text>
</comment>
<keyword evidence="2" id="KW-1185">Reference proteome</keyword>
<evidence type="ECO:0000313" key="1">
    <source>
        <dbReference type="EMBL" id="KAK7681903.1"/>
    </source>
</evidence>
<accession>A0AAW0FWD1</accession>
<evidence type="ECO:0000313" key="2">
    <source>
        <dbReference type="Proteomes" id="UP001385951"/>
    </source>
</evidence>
<sequence>MLLTFSFRLVKGNHTKAPHSKASKDWNWKACNLSLAPVTIETASIRQSILDKPATRTRSLCVFWDLYCNVLPVMCKTIRWTVTFRASVLLVMKPKRKQQPIRHSYQIFLSIRSLTSSLQTPAS</sequence>
<gene>
    <name evidence="1" type="ORF">QCA50_014865</name>
</gene>
<dbReference type="EMBL" id="JASBNA010000038">
    <property type="protein sequence ID" value="KAK7681903.1"/>
    <property type="molecule type" value="Genomic_DNA"/>
</dbReference>
<dbReference type="AlphaFoldDB" id="A0AAW0FWD1"/>